<name>A0ABW5K3Z5_9FLAO</name>
<keyword evidence="9" id="KW-1185">Reference proteome</keyword>
<dbReference type="PANTHER" id="PTHR43731">
    <property type="entry name" value="RHOMBOID PROTEASE"/>
    <property type="match status" value="1"/>
</dbReference>
<dbReference type="Pfam" id="PF01694">
    <property type="entry name" value="Rhomboid"/>
    <property type="match status" value="1"/>
</dbReference>
<dbReference type="PANTHER" id="PTHR43731:SF9">
    <property type="entry name" value="SLR1461 PROTEIN"/>
    <property type="match status" value="1"/>
</dbReference>
<feature type="transmembrane region" description="Helical" evidence="6">
    <location>
        <begin position="137"/>
        <end position="156"/>
    </location>
</feature>
<organism evidence="8 9">
    <name type="scientific">Lacinutrix gracilariae</name>
    <dbReference type="NCBI Taxonomy" id="1747198"/>
    <lineage>
        <taxon>Bacteria</taxon>
        <taxon>Pseudomonadati</taxon>
        <taxon>Bacteroidota</taxon>
        <taxon>Flavobacteriia</taxon>
        <taxon>Flavobacteriales</taxon>
        <taxon>Flavobacteriaceae</taxon>
        <taxon>Lacinutrix</taxon>
    </lineage>
</organism>
<dbReference type="InterPro" id="IPR022764">
    <property type="entry name" value="Peptidase_S54_rhomboid_dom"/>
</dbReference>
<evidence type="ECO:0000256" key="6">
    <source>
        <dbReference type="SAM" id="Phobius"/>
    </source>
</evidence>
<dbReference type="Proteomes" id="UP001597467">
    <property type="component" value="Unassembled WGS sequence"/>
</dbReference>
<comment type="caution">
    <text evidence="8">The sequence shown here is derived from an EMBL/GenBank/DDBJ whole genome shotgun (WGS) entry which is preliminary data.</text>
</comment>
<evidence type="ECO:0000256" key="2">
    <source>
        <dbReference type="ARBA" id="ARBA00022692"/>
    </source>
</evidence>
<accession>A0ABW5K3Z5</accession>
<keyword evidence="2 6" id="KW-0812">Transmembrane</keyword>
<dbReference type="InterPro" id="IPR050925">
    <property type="entry name" value="Rhomboid_protease_S54"/>
</dbReference>
<dbReference type="RefSeq" id="WP_379905551.1">
    <property type="nucleotide sequence ID" value="NZ_JBHULM010000011.1"/>
</dbReference>
<dbReference type="SUPFAM" id="SSF144091">
    <property type="entry name" value="Rhomboid-like"/>
    <property type="match status" value="1"/>
</dbReference>
<evidence type="ECO:0000259" key="7">
    <source>
        <dbReference type="Pfam" id="PF01694"/>
    </source>
</evidence>
<feature type="transmembrane region" description="Helical" evidence="6">
    <location>
        <begin position="112"/>
        <end position="130"/>
    </location>
</feature>
<sequence>MQEQFKFTPGVLGYPIAFVLILWIVFWFEIRFHVNLNSHGIYPKRLSGLQGVLFSPFIHSGIKHLYSNTIPLFVLSTALFYFYRPIAWKVLFYGILLSGFLTWCIGRPSYHIGASGLIYVLVSFTFFKGILAKHYRLIALSLLIIFLYGSMVWYTMPIEKGISWEGHLSGLITGLLFAFIFRKEIAKPKKYVWQQKDYNEDEDPFLKHFDANGNFIELLEPETETEPETEPENKVQENKVQEKPQIQDTPEKEGSTTIHYIYKKSKE</sequence>
<dbReference type="Gene3D" id="1.20.1540.10">
    <property type="entry name" value="Rhomboid-like"/>
    <property type="match status" value="1"/>
</dbReference>
<feature type="domain" description="Peptidase S54 rhomboid" evidence="7">
    <location>
        <begin position="52"/>
        <end position="183"/>
    </location>
</feature>
<dbReference type="GO" id="GO:0008233">
    <property type="term" value="F:peptidase activity"/>
    <property type="evidence" value="ECO:0007669"/>
    <property type="project" value="UniProtKB-KW"/>
</dbReference>
<gene>
    <name evidence="8" type="ORF">ACFSSB_14590</name>
</gene>
<dbReference type="EMBL" id="JBHULM010000011">
    <property type="protein sequence ID" value="MFD2543557.1"/>
    <property type="molecule type" value="Genomic_DNA"/>
</dbReference>
<dbReference type="EC" id="3.4.21.-" evidence="8"/>
<keyword evidence="3 6" id="KW-1133">Transmembrane helix</keyword>
<feature type="transmembrane region" description="Helical" evidence="6">
    <location>
        <begin position="65"/>
        <end position="83"/>
    </location>
</feature>
<protein>
    <submittedName>
        <fullName evidence="8">Rhomboid family intramembrane serine protease</fullName>
        <ecNumber evidence="8">3.4.21.-</ecNumber>
    </submittedName>
</protein>
<evidence type="ECO:0000256" key="4">
    <source>
        <dbReference type="ARBA" id="ARBA00023136"/>
    </source>
</evidence>
<keyword evidence="4 6" id="KW-0472">Membrane</keyword>
<reference evidence="9" key="1">
    <citation type="journal article" date="2019" name="Int. J. Syst. Evol. Microbiol.">
        <title>The Global Catalogue of Microorganisms (GCM) 10K type strain sequencing project: providing services to taxonomists for standard genome sequencing and annotation.</title>
        <authorList>
            <consortium name="The Broad Institute Genomics Platform"/>
            <consortium name="The Broad Institute Genome Sequencing Center for Infectious Disease"/>
            <person name="Wu L."/>
            <person name="Ma J."/>
        </authorList>
    </citation>
    <scope>NUCLEOTIDE SEQUENCE [LARGE SCALE GENOMIC DNA]</scope>
    <source>
        <strain evidence="9">KCTC 42808</strain>
    </source>
</reference>
<keyword evidence="8" id="KW-0645">Protease</keyword>
<dbReference type="InterPro" id="IPR035952">
    <property type="entry name" value="Rhomboid-like_sf"/>
</dbReference>
<evidence type="ECO:0000256" key="5">
    <source>
        <dbReference type="SAM" id="MobiDB-lite"/>
    </source>
</evidence>
<comment type="subcellular location">
    <subcellularLocation>
        <location evidence="1">Membrane</location>
        <topology evidence="1">Multi-pass membrane protein</topology>
    </subcellularLocation>
</comment>
<proteinExistence type="predicted"/>
<evidence type="ECO:0000256" key="1">
    <source>
        <dbReference type="ARBA" id="ARBA00004141"/>
    </source>
</evidence>
<feature type="region of interest" description="Disordered" evidence="5">
    <location>
        <begin position="221"/>
        <end position="267"/>
    </location>
</feature>
<feature type="transmembrane region" description="Helical" evidence="6">
    <location>
        <begin position="162"/>
        <end position="181"/>
    </location>
</feature>
<dbReference type="GO" id="GO:0006508">
    <property type="term" value="P:proteolysis"/>
    <property type="evidence" value="ECO:0007669"/>
    <property type="project" value="UniProtKB-KW"/>
</dbReference>
<evidence type="ECO:0000256" key="3">
    <source>
        <dbReference type="ARBA" id="ARBA00022989"/>
    </source>
</evidence>
<feature type="transmembrane region" description="Helical" evidence="6">
    <location>
        <begin position="12"/>
        <end position="30"/>
    </location>
</feature>
<evidence type="ECO:0000313" key="8">
    <source>
        <dbReference type="EMBL" id="MFD2543557.1"/>
    </source>
</evidence>
<feature type="transmembrane region" description="Helical" evidence="6">
    <location>
        <begin position="90"/>
        <end position="106"/>
    </location>
</feature>
<feature type="compositionally biased region" description="Acidic residues" evidence="5">
    <location>
        <begin position="221"/>
        <end position="230"/>
    </location>
</feature>
<evidence type="ECO:0000313" key="9">
    <source>
        <dbReference type="Proteomes" id="UP001597467"/>
    </source>
</evidence>
<keyword evidence="8" id="KW-0378">Hydrolase</keyword>
<feature type="compositionally biased region" description="Basic and acidic residues" evidence="5">
    <location>
        <begin position="231"/>
        <end position="242"/>
    </location>
</feature>